<sequence>MEFSKQQLIGLAGGLLLLLGVFLPIASMPIVGSVSIFSSGRIDGYILLGLAIISLILAFVNALKLLRITGGISILIVVIDFIYLLYKLNSIKGEVADKLKGNPFGGMAEAMMSTVQIQYGWVFLFIGSFMVIYSAMVKPLVQNIGDNDLDIKRDLATPSFSKPSRPRTKLVADDLFTHNAGKPLSTSVDEFKNCPFCDEQIKVAAIKCKHCGSMMNQE</sequence>
<feature type="transmembrane region" description="Helical" evidence="1">
    <location>
        <begin position="42"/>
        <end position="60"/>
    </location>
</feature>
<protein>
    <submittedName>
        <fullName evidence="2">Zinc ribbon domain-containing protein</fullName>
    </submittedName>
</protein>
<feature type="transmembrane region" description="Helical" evidence="1">
    <location>
        <begin position="65"/>
        <end position="86"/>
    </location>
</feature>
<keyword evidence="1" id="KW-1133">Transmembrane helix</keyword>
<evidence type="ECO:0000313" key="2">
    <source>
        <dbReference type="EMBL" id="TNX85291.1"/>
    </source>
</evidence>
<dbReference type="Proteomes" id="UP000314285">
    <property type="component" value="Unassembled WGS sequence"/>
</dbReference>
<accession>A0A8H2JYU6</accession>
<comment type="caution">
    <text evidence="2">The sequence shown here is derived from an EMBL/GenBank/DDBJ whole genome shotgun (WGS) entry which is preliminary data.</text>
</comment>
<proteinExistence type="predicted"/>
<reference evidence="2 3" key="1">
    <citation type="submission" date="2019-06" db="EMBL/GenBank/DDBJ databases">
        <title>Genome of Acinetobacter radioresistens APH1, a phenol degrading strain.</title>
        <authorList>
            <person name="Liu Y."/>
        </authorList>
    </citation>
    <scope>NUCLEOTIDE SEQUENCE [LARGE SCALE GENOMIC DNA]</scope>
    <source>
        <strain evidence="2 3">APH1</strain>
    </source>
</reference>
<name>A0A8H2JYU6_ACIRA</name>
<feature type="transmembrane region" description="Helical" evidence="1">
    <location>
        <begin position="117"/>
        <end position="136"/>
    </location>
</feature>
<dbReference type="EMBL" id="VFBM01000028">
    <property type="protein sequence ID" value="TNX85291.1"/>
    <property type="molecule type" value="Genomic_DNA"/>
</dbReference>
<evidence type="ECO:0000256" key="1">
    <source>
        <dbReference type="SAM" id="Phobius"/>
    </source>
</evidence>
<organism evidence="2 3">
    <name type="scientific">Acinetobacter radioresistens</name>
    <dbReference type="NCBI Taxonomy" id="40216"/>
    <lineage>
        <taxon>Bacteria</taxon>
        <taxon>Pseudomonadati</taxon>
        <taxon>Pseudomonadota</taxon>
        <taxon>Gammaproteobacteria</taxon>
        <taxon>Moraxellales</taxon>
        <taxon>Moraxellaceae</taxon>
        <taxon>Acinetobacter</taxon>
    </lineage>
</organism>
<keyword evidence="1" id="KW-0812">Transmembrane</keyword>
<dbReference type="RefSeq" id="WP_034680409.1">
    <property type="nucleotide sequence ID" value="NZ_JBKJAJ020000022.1"/>
</dbReference>
<evidence type="ECO:0000313" key="3">
    <source>
        <dbReference type="Proteomes" id="UP000314285"/>
    </source>
</evidence>
<gene>
    <name evidence="2" type="ORF">FHY67_15430</name>
</gene>
<dbReference type="AlphaFoldDB" id="A0A8H2JYU6"/>
<keyword evidence="1" id="KW-0472">Membrane</keyword>